<proteinExistence type="predicted"/>
<accession>A0A9N9ALK4</accession>
<keyword evidence="2" id="KW-1185">Reference proteome</keyword>
<evidence type="ECO:0000313" key="1">
    <source>
        <dbReference type="EMBL" id="CAG8533276.1"/>
    </source>
</evidence>
<organism evidence="1 2">
    <name type="scientific">Paraglomus brasilianum</name>
    <dbReference type="NCBI Taxonomy" id="144538"/>
    <lineage>
        <taxon>Eukaryota</taxon>
        <taxon>Fungi</taxon>
        <taxon>Fungi incertae sedis</taxon>
        <taxon>Mucoromycota</taxon>
        <taxon>Glomeromycotina</taxon>
        <taxon>Glomeromycetes</taxon>
        <taxon>Paraglomerales</taxon>
        <taxon>Paraglomeraceae</taxon>
        <taxon>Paraglomus</taxon>
    </lineage>
</organism>
<evidence type="ECO:0000313" key="2">
    <source>
        <dbReference type="Proteomes" id="UP000789739"/>
    </source>
</evidence>
<dbReference type="AlphaFoldDB" id="A0A9N9ALK4"/>
<dbReference type="OrthoDB" id="9514740at2759"/>
<reference evidence="1" key="1">
    <citation type="submission" date="2021-06" db="EMBL/GenBank/DDBJ databases">
        <authorList>
            <person name="Kallberg Y."/>
            <person name="Tangrot J."/>
            <person name="Rosling A."/>
        </authorList>
    </citation>
    <scope>NUCLEOTIDE SEQUENCE</scope>
    <source>
        <strain evidence="1">BR232B</strain>
    </source>
</reference>
<protein>
    <submittedName>
        <fullName evidence="1">11762_t:CDS:1</fullName>
    </submittedName>
</protein>
<dbReference type="EMBL" id="CAJVPI010000423">
    <property type="protein sequence ID" value="CAG8533276.1"/>
    <property type="molecule type" value="Genomic_DNA"/>
</dbReference>
<sequence>MSDPYRDRKGASITATYHPRWDVRKIKRVYDKSTLWCSKKCSDNTPNWLSLVGERSNQPRLVGGQQNSVKGRDYSPCLLKVPPTSQKFYEITCQFETAYIEDTS</sequence>
<name>A0A9N9ALK4_9GLOM</name>
<gene>
    <name evidence="1" type="ORF">PBRASI_LOCUS4218</name>
</gene>
<dbReference type="Proteomes" id="UP000789739">
    <property type="component" value="Unassembled WGS sequence"/>
</dbReference>
<comment type="caution">
    <text evidence="1">The sequence shown here is derived from an EMBL/GenBank/DDBJ whole genome shotgun (WGS) entry which is preliminary data.</text>
</comment>